<accession>A0A0U3I6L7</accession>
<dbReference type="EMBL" id="CP013612">
    <property type="protein sequence ID" value="ALU45702.1"/>
    <property type="molecule type" value="Genomic_DNA"/>
</dbReference>
<keyword evidence="1" id="KW-0732">Signal</keyword>
<protein>
    <submittedName>
        <fullName evidence="2">Uncharacterized protein</fullName>
    </submittedName>
</protein>
<sequence>MTSSLRYTAPTCTLMLLTSGPLAAEHVKFETGSYRNKSVLYYERQTLSLSKVDSGKTISVCNKRISAETLSHTLAFFKTLDIQSWQPRYFSEGRMDGSTFTLDIQIANISVQSAGHSHLAPAGYDKITRYFNQVLIVNSCPAIQ</sequence>
<name>A0A0U3I6L7_9GAMM</name>
<feature type="signal peptide" evidence="1">
    <location>
        <begin position="1"/>
        <end position="23"/>
    </location>
</feature>
<organism evidence="2 3">
    <name type="scientific">Pseudoalteromonas rubra</name>
    <dbReference type="NCBI Taxonomy" id="43658"/>
    <lineage>
        <taxon>Bacteria</taxon>
        <taxon>Pseudomonadati</taxon>
        <taxon>Pseudomonadota</taxon>
        <taxon>Gammaproteobacteria</taxon>
        <taxon>Alteromonadales</taxon>
        <taxon>Pseudoalteromonadaceae</taxon>
        <taxon>Pseudoalteromonas</taxon>
    </lineage>
</organism>
<proteinExistence type="predicted"/>
<dbReference type="AlphaFoldDB" id="A0A0U3I6L7"/>
<evidence type="ECO:0000313" key="3">
    <source>
        <dbReference type="Proteomes" id="UP000069015"/>
    </source>
</evidence>
<dbReference type="KEGG" id="prr:AT705_22470"/>
<dbReference type="Proteomes" id="UP000069015">
    <property type="component" value="Chromosome 2"/>
</dbReference>
<gene>
    <name evidence="2" type="ORF">AT705_22470</name>
</gene>
<evidence type="ECO:0000256" key="1">
    <source>
        <dbReference type="SAM" id="SignalP"/>
    </source>
</evidence>
<reference evidence="2 3" key="1">
    <citation type="submission" date="2015-12" db="EMBL/GenBank/DDBJ databases">
        <title>Complete genome sequence of Pseudoalteromonas rubra SCSIO 6842, harboring a conjugative plasmid.</title>
        <authorList>
            <person name="Li B."/>
            <person name="Wang X."/>
        </authorList>
    </citation>
    <scope>NUCLEOTIDE SEQUENCE [LARGE SCALE GENOMIC DNA]</scope>
    <source>
        <strain evidence="2 3">SCSIO 6842</strain>
    </source>
</reference>
<feature type="chain" id="PRO_5006839790" evidence="1">
    <location>
        <begin position="24"/>
        <end position="144"/>
    </location>
</feature>
<dbReference type="RefSeq" id="WP_058798562.1">
    <property type="nucleotide sequence ID" value="NZ_CP013612.1"/>
</dbReference>
<evidence type="ECO:0000313" key="2">
    <source>
        <dbReference type="EMBL" id="ALU45702.1"/>
    </source>
</evidence>